<dbReference type="Pfam" id="PF01890">
    <property type="entry name" value="CbiG_C"/>
    <property type="match status" value="1"/>
</dbReference>
<dbReference type="InterPro" id="IPR002750">
    <property type="entry name" value="CobE/GbiG_C"/>
</dbReference>
<feature type="domain" description="CobE/GbiG C-terminal" evidence="1">
    <location>
        <begin position="7"/>
        <end position="122"/>
    </location>
</feature>
<dbReference type="SUPFAM" id="SSF159664">
    <property type="entry name" value="CobE/GbiG C-terminal domain-like"/>
    <property type="match status" value="1"/>
</dbReference>
<dbReference type="AlphaFoldDB" id="S9QJL4"/>
<dbReference type="InterPro" id="IPR036518">
    <property type="entry name" value="CobE/GbiG_C_sf"/>
</dbReference>
<gene>
    <name evidence="2" type="ORF">Salmuc_02549</name>
</gene>
<comment type="caution">
    <text evidence="2">The sequence shown here is derived from an EMBL/GenBank/DDBJ whole genome shotgun (WGS) entry which is preliminary data.</text>
</comment>
<sequence>MAACAMIVAGLGFRRAAGPDSLRDALARALGDRAVNALATAEDKAEAAALAALARALGLPLVGVPPEALAVQPTLTRSEASFAARGTGSLAEAAALAAAGPGARLIAPRCLSQDRMASCALAEGETT</sequence>
<dbReference type="Gene3D" id="3.30.420.180">
    <property type="entry name" value="CobE/GbiG C-terminal domain"/>
    <property type="match status" value="1"/>
</dbReference>
<evidence type="ECO:0000259" key="1">
    <source>
        <dbReference type="Pfam" id="PF01890"/>
    </source>
</evidence>
<organism evidence="2 3">
    <name type="scientific">Salipiger mucosus DSM 16094</name>
    <dbReference type="NCBI Taxonomy" id="1123237"/>
    <lineage>
        <taxon>Bacteria</taxon>
        <taxon>Pseudomonadati</taxon>
        <taxon>Pseudomonadota</taxon>
        <taxon>Alphaproteobacteria</taxon>
        <taxon>Rhodobacterales</taxon>
        <taxon>Roseobacteraceae</taxon>
        <taxon>Salipiger</taxon>
    </lineage>
</organism>
<name>S9QJL4_9RHOB</name>
<dbReference type="EMBL" id="APVH01000033">
    <property type="protein sequence ID" value="EPX79788.1"/>
    <property type="molecule type" value="Genomic_DNA"/>
</dbReference>
<reference evidence="3" key="1">
    <citation type="journal article" date="2014" name="Stand. Genomic Sci.">
        <title>Genome sequence of the exopolysaccharide-producing Salipiger mucosus type strain (DSM 16094(T)), a moderately halophilic member of the Roseobacter clade.</title>
        <authorList>
            <person name="Riedel T."/>
            <person name="Spring S."/>
            <person name="Fiebig A."/>
            <person name="Petersen J."/>
            <person name="Kyrpides N.C."/>
            <person name="Goker M."/>
            <person name="Klenk H.P."/>
        </authorList>
    </citation>
    <scope>NUCLEOTIDE SEQUENCE [LARGE SCALE GENOMIC DNA]</scope>
    <source>
        <strain evidence="3">DSM 16094</strain>
    </source>
</reference>
<accession>S9QJL4</accession>
<evidence type="ECO:0000313" key="3">
    <source>
        <dbReference type="Proteomes" id="UP000015347"/>
    </source>
</evidence>
<protein>
    <submittedName>
        <fullName evidence="2">Cobalamin biosynthesis protein CobE</fullName>
    </submittedName>
</protein>
<dbReference type="eggNOG" id="ENOG5032Z7J">
    <property type="taxonomic scope" value="Bacteria"/>
</dbReference>
<dbReference type="GO" id="GO:0009236">
    <property type="term" value="P:cobalamin biosynthetic process"/>
    <property type="evidence" value="ECO:0007669"/>
    <property type="project" value="InterPro"/>
</dbReference>
<keyword evidence="3" id="KW-1185">Reference proteome</keyword>
<evidence type="ECO:0000313" key="2">
    <source>
        <dbReference type="EMBL" id="EPX79788.1"/>
    </source>
</evidence>
<dbReference type="HOGENOM" id="CLU_087913_2_0_5"/>
<dbReference type="Proteomes" id="UP000015347">
    <property type="component" value="Unassembled WGS sequence"/>
</dbReference>
<dbReference type="STRING" id="1123237.Salmuc_02549"/>
<proteinExistence type="predicted"/>